<evidence type="ECO:0000259" key="2">
    <source>
        <dbReference type="Pfam" id="PF24626"/>
    </source>
</evidence>
<dbReference type="AlphaFoldDB" id="A0AAD8SS93"/>
<accession>A0AAD8SS93</accession>
<dbReference type="PANTHER" id="PTHR46148">
    <property type="entry name" value="CHROMO DOMAIN-CONTAINING PROTEIN"/>
    <property type="match status" value="1"/>
</dbReference>
<proteinExistence type="predicted"/>
<protein>
    <recommendedName>
        <fullName evidence="2">Tf2-1-like SH3-like domain-containing protein</fullName>
    </recommendedName>
</protein>
<dbReference type="Pfam" id="PF24626">
    <property type="entry name" value="SH3_Tf2-1"/>
    <property type="match status" value="1"/>
</dbReference>
<gene>
    <name evidence="3" type="ORF">QYE76_050786</name>
</gene>
<dbReference type="InterPro" id="IPR043502">
    <property type="entry name" value="DNA/RNA_pol_sf"/>
</dbReference>
<evidence type="ECO:0000313" key="3">
    <source>
        <dbReference type="EMBL" id="KAK1662627.1"/>
    </source>
</evidence>
<dbReference type="SUPFAM" id="SSF56672">
    <property type="entry name" value="DNA/RNA polymerases"/>
    <property type="match status" value="1"/>
</dbReference>
<evidence type="ECO:0000313" key="4">
    <source>
        <dbReference type="Proteomes" id="UP001231189"/>
    </source>
</evidence>
<keyword evidence="4" id="KW-1185">Reference proteome</keyword>
<feature type="compositionally biased region" description="Polar residues" evidence="1">
    <location>
        <begin position="138"/>
        <end position="155"/>
    </location>
</feature>
<dbReference type="EMBL" id="JAUUTY010000003">
    <property type="protein sequence ID" value="KAK1662627.1"/>
    <property type="molecule type" value="Genomic_DNA"/>
</dbReference>
<dbReference type="InterPro" id="IPR056924">
    <property type="entry name" value="SH3_Tf2-1"/>
</dbReference>
<sequence length="541" mass="61895">MLQLLQTMLADRETERAERQANLIALQNIANQGHGNHDHPGSKLKNFQNTNPPVFSKTEEPLDADDWLQTMENNLEVRPDETDTVEKRKERFLNGLHDEMQTVLVNIPFADLEALVDSAIQMEGKLNQANENRKRRMANQSGSSHPQKFRPSSSGVGHYSNECPKRLAKLAGNTAAPAQQQRRVSTGKKFAPNNPNNRNGRLYHMNDKEAQEAPDVVLGLEVVLGMDWMSKHNGLIDCAKKAITMTSSTGIVVEHVSEKLPRKFTCNQSVSKPTLDQIRVVCRYPDVFPDDLPGMPPDRDIEFIIELIPGTGPIAQRAYSMNATELVELKKQIDDMLAKGSAVPPNWSEVGESQVFGPDVLREAEEKVHKIREYLKTAQSRQKSYADKRRREMTFEIGDFVYLKVSPLKGMQRFQLKGKLAPRYVGPFQVLSRRGEVSYQLELPEEMSAVHDVFHISLLRKCLEVPEKTEVFKNIDHRSVDINKDLTYREVPIRILEEAYRTTRTRSIKFLKIQWSNHTEDEATWEREDFMKKEYPDLFST</sequence>
<organism evidence="3 4">
    <name type="scientific">Lolium multiflorum</name>
    <name type="common">Italian ryegrass</name>
    <name type="synonym">Lolium perenne subsp. multiflorum</name>
    <dbReference type="NCBI Taxonomy" id="4521"/>
    <lineage>
        <taxon>Eukaryota</taxon>
        <taxon>Viridiplantae</taxon>
        <taxon>Streptophyta</taxon>
        <taxon>Embryophyta</taxon>
        <taxon>Tracheophyta</taxon>
        <taxon>Spermatophyta</taxon>
        <taxon>Magnoliopsida</taxon>
        <taxon>Liliopsida</taxon>
        <taxon>Poales</taxon>
        <taxon>Poaceae</taxon>
        <taxon>BOP clade</taxon>
        <taxon>Pooideae</taxon>
        <taxon>Poodae</taxon>
        <taxon>Poeae</taxon>
        <taxon>Poeae Chloroplast Group 2 (Poeae type)</taxon>
        <taxon>Loliodinae</taxon>
        <taxon>Loliinae</taxon>
        <taxon>Lolium</taxon>
    </lineage>
</organism>
<feature type="region of interest" description="Disordered" evidence="1">
    <location>
        <begin position="128"/>
        <end position="201"/>
    </location>
</feature>
<feature type="domain" description="Tf2-1-like SH3-like" evidence="2">
    <location>
        <begin position="398"/>
        <end position="462"/>
    </location>
</feature>
<reference evidence="3" key="1">
    <citation type="submission" date="2023-07" db="EMBL/GenBank/DDBJ databases">
        <title>A chromosome-level genome assembly of Lolium multiflorum.</title>
        <authorList>
            <person name="Chen Y."/>
            <person name="Copetti D."/>
            <person name="Kolliker R."/>
            <person name="Studer B."/>
        </authorList>
    </citation>
    <scope>NUCLEOTIDE SEQUENCE</scope>
    <source>
        <strain evidence="3">02402/16</strain>
        <tissue evidence="3">Leaf</tissue>
    </source>
</reference>
<comment type="caution">
    <text evidence="3">The sequence shown here is derived from an EMBL/GenBank/DDBJ whole genome shotgun (WGS) entry which is preliminary data.</text>
</comment>
<dbReference type="PANTHER" id="PTHR46148:SF57">
    <property type="entry name" value="OS12G0499874 PROTEIN"/>
    <property type="match status" value="1"/>
</dbReference>
<dbReference type="Proteomes" id="UP001231189">
    <property type="component" value="Unassembled WGS sequence"/>
</dbReference>
<dbReference type="Gene3D" id="3.10.10.10">
    <property type="entry name" value="HIV Type 1 Reverse Transcriptase, subunit A, domain 1"/>
    <property type="match status" value="1"/>
</dbReference>
<dbReference type="Pfam" id="PF08284">
    <property type="entry name" value="RVP_2"/>
    <property type="match status" value="1"/>
</dbReference>
<name>A0AAD8SS93_LOLMU</name>
<evidence type="ECO:0000256" key="1">
    <source>
        <dbReference type="SAM" id="MobiDB-lite"/>
    </source>
</evidence>